<keyword evidence="3" id="KW-1185">Reference proteome</keyword>
<dbReference type="Gene3D" id="2.60.40.1820">
    <property type="match status" value="1"/>
</dbReference>
<comment type="caution">
    <text evidence="2">The sequence shown here is derived from an EMBL/GenBank/DDBJ whole genome shotgun (WGS) entry which is preliminary data.</text>
</comment>
<dbReference type="RefSeq" id="WP_382316574.1">
    <property type="nucleotide sequence ID" value="NZ_JBHUFD010000018.1"/>
</dbReference>
<dbReference type="SUPFAM" id="SSF117070">
    <property type="entry name" value="LEA14-like"/>
    <property type="match status" value="1"/>
</dbReference>
<sequence length="204" mass="22550">MKTAFLLSHAAALSCLGLLLGASCTMRETRQEKGPSRAPEFRVRTVEEASLNGLNVLPLREPADLDLPRRNQIIAGYVNKQLPLRVRLQLNAYNPGLETVVLTGLDYSVLLDGRPLGTSRLLSELSLSAGDSVQVPLAFEFNTYKFLGEDAMPALRNFALGFGDPRRQRLSVRVRPLLRSPRSHVSQANRYSEPMVMVPAALPR</sequence>
<dbReference type="Proteomes" id="UP001597197">
    <property type="component" value="Unassembled WGS sequence"/>
</dbReference>
<proteinExistence type="predicted"/>
<reference evidence="3" key="1">
    <citation type="journal article" date="2019" name="Int. J. Syst. Evol. Microbiol.">
        <title>The Global Catalogue of Microorganisms (GCM) 10K type strain sequencing project: providing services to taxonomists for standard genome sequencing and annotation.</title>
        <authorList>
            <consortium name="The Broad Institute Genomics Platform"/>
            <consortium name="The Broad Institute Genome Sequencing Center for Infectious Disease"/>
            <person name="Wu L."/>
            <person name="Ma J."/>
        </authorList>
    </citation>
    <scope>NUCLEOTIDE SEQUENCE [LARGE SCALE GENOMIC DNA]</scope>
    <source>
        <strain evidence="3">CGMCC 1.15795</strain>
    </source>
</reference>
<accession>A0ABW4R036</accession>
<feature type="signal peptide" evidence="1">
    <location>
        <begin position="1"/>
        <end position="21"/>
    </location>
</feature>
<keyword evidence="1" id="KW-0732">Signal</keyword>
<feature type="chain" id="PRO_5047462749" description="Late embryogenesis abundant protein LEA-2 subgroup domain-containing protein" evidence="1">
    <location>
        <begin position="22"/>
        <end position="204"/>
    </location>
</feature>
<evidence type="ECO:0000313" key="3">
    <source>
        <dbReference type="Proteomes" id="UP001597197"/>
    </source>
</evidence>
<dbReference type="EMBL" id="JBHUFD010000018">
    <property type="protein sequence ID" value="MFD1874615.1"/>
    <property type="molecule type" value="Genomic_DNA"/>
</dbReference>
<evidence type="ECO:0008006" key="4">
    <source>
        <dbReference type="Google" id="ProtNLM"/>
    </source>
</evidence>
<name>A0ABW4R036_9BACT</name>
<protein>
    <recommendedName>
        <fullName evidence="4">Late embryogenesis abundant protein LEA-2 subgroup domain-containing protein</fullName>
    </recommendedName>
</protein>
<evidence type="ECO:0000313" key="2">
    <source>
        <dbReference type="EMBL" id="MFD1874615.1"/>
    </source>
</evidence>
<dbReference type="PROSITE" id="PS51257">
    <property type="entry name" value="PROKAR_LIPOPROTEIN"/>
    <property type="match status" value="1"/>
</dbReference>
<gene>
    <name evidence="2" type="ORF">ACFSDX_19415</name>
</gene>
<organism evidence="2 3">
    <name type="scientific">Hymenobacter bucti</name>
    <dbReference type="NCBI Taxonomy" id="1844114"/>
    <lineage>
        <taxon>Bacteria</taxon>
        <taxon>Pseudomonadati</taxon>
        <taxon>Bacteroidota</taxon>
        <taxon>Cytophagia</taxon>
        <taxon>Cytophagales</taxon>
        <taxon>Hymenobacteraceae</taxon>
        <taxon>Hymenobacter</taxon>
    </lineage>
</organism>
<evidence type="ECO:0000256" key="1">
    <source>
        <dbReference type="SAM" id="SignalP"/>
    </source>
</evidence>